<dbReference type="Pfam" id="PF08338">
    <property type="entry name" value="DUF1731"/>
    <property type="match status" value="1"/>
</dbReference>
<protein>
    <submittedName>
        <fullName evidence="4">Epimerase</fullName>
    </submittedName>
</protein>
<comment type="caution">
    <text evidence="4">The sequence shown here is derived from an EMBL/GenBank/DDBJ whole genome shotgun (WGS) entry which is preliminary data.</text>
</comment>
<evidence type="ECO:0000313" key="5">
    <source>
        <dbReference type="Proteomes" id="UP000076715"/>
    </source>
</evidence>
<dbReference type="EMBL" id="LQRT01000013">
    <property type="protein sequence ID" value="KZS40778.1"/>
    <property type="molecule type" value="Genomic_DNA"/>
</dbReference>
<dbReference type="PANTHER" id="PTHR11092">
    <property type="entry name" value="SUGAR NUCLEOTIDE EPIMERASE RELATED"/>
    <property type="match status" value="1"/>
</dbReference>
<dbReference type="Pfam" id="PF01370">
    <property type="entry name" value="Epimerase"/>
    <property type="match status" value="1"/>
</dbReference>
<comment type="similarity">
    <text evidence="1">Belongs to the NAD(P)-dependent epimerase/dehydratase family. SDR39U1 subfamily.</text>
</comment>
<proteinExistence type="inferred from homology"/>
<dbReference type="SUPFAM" id="SSF51735">
    <property type="entry name" value="NAD(P)-binding Rossmann-fold domains"/>
    <property type="match status" value="1"/>
</dbReference>
<dbReference type="RefSeq" id="WP_066314534.1">
    <property type="nucleotide sequence ID" value="NZ_LQRT01000013.1"/>
</dbReference>
<dbReference type="PANTHER" id="PTHR11092:SF0">
    <property type="entry name" value="EPIMERASE FAMILY PROTEIN SDR39U1"/>
    <property type="match status" value="1"/>
</dbReference>
<dbReference type="InterPro" id="IPR036291">
    <property type="entry name" value="NAD(P)-bd_dom_sf"/>
</dbReference>
<sequence>MKKIVIAAGTGFLGSVLTEHFKNKFESIIILTRGKNKTQNNMKFVHWDAKTLGNWKTEINNADVLINMTGKSVDCRYTKKNKKLIMSSRIASTTVLGKAIKECKNPPKVWLNSSTGTIYRHSLDKEMDEINGEIGTGFSVDVATTWEKTFFDQHTPNTRKVALRTSIVLGRNGGALPPIINLVKIGFGGKQGNGNQKLSWIHEVDFARSLEFIINDNNISGPINIVSPTPTTNVKFMKALRKTMQMPIGISLSKPILELGARFIKTETELILKSRNVVPQELQNNGFNFSYPDLENAFEHLIYSK</sequence>
<dbReference type="Proteomes" id="UP000076715">
    <property type="component" value="Unassembled WGS sequence"/>
</dbReference>
<dbReference type="InterPro" id="IPR013549">
    <property type="entry name" value="DUF1731"/>
</dbReference>
<gene>
    <name evidence="4" type="ORF">AWE51_07455</name>
</gene>
<keyword evidence="5" id="KW-1185">Reference proteome</keyword>
<dbReference type="STRING" id="1642818.AWE51_07455"/>
<dbReference type="InterPro" id="IPR001509">
    <property type="entry name" value="Epimerase_deHydtase"/>
</dbReference>
<organism evidence="4 5">
    <name type="scientific">Aquimarina aggregata</name>
    <dbReference type="NCBI Taxonomy" id="1642818"/>
    <lineage>
        <taxon>Bacteria</taxon>
        <taxon>Pseudomonadati</taxon>
        <taxon>Bacteroidota</taxon>
        <taxon>Flavobacteriia</taxon>
        <taxon>Flavobacteriales</taxon>
        <taxon>Flavobacteriaceae</taxon>
        <taxon>Aquimarina</taxon>
    </lineage>
</organism>
<evidence type="ECO:0000259" key="3">
    <source>
        <dbReference type="Pfam" id="PF08338"/>
    </source>
</evidence>
<evidence type="ECO:0000259" key="2">
    <source>
        <dbReference type="Pfam" id="PF01370"/>
    </source>
</evidence>
<dbReference type="AlphaFoldDB" id="A0A163ASX7"/>
<dbReference type="OrthoDB" id="9801773at2"/>
<feature type="domain" description="NAD-dependent epimerase/dehydratase" evidence="2">
    <location>
        <begin position="5"/>
        <end position="216"/>
    </location>
</feature>
<name>A0A163ASX7_9FLAO</name>
<evidence type="ECO:0000256" key="1">
    <source>
        <dbReference type="ARBA" id="ARBA00009353"/>
    </source>
</evidence>
<dbReference type="NCBIfam" id="TIGR01777">
    <property type="entry name" value="yfcH"/>
    <property type="match status" value="1"/>
</dbReference>
<dbReference type="InterPro" id="IPR010099">
    <property type="entry name" value="SDR39U1"/>
</dbReference>
<feature type="domain" description="DUF1731" evidence="3">
    <location>
        <begin position="256"/>
        <end position="301"/>
    </location>
</feature>
<reference evidence="4 5" key="1">
    <citation type="submission" date="2016-01" db="EMBL/GenBank/DDBJ databases">
        <title>The draft genome sequence of Aquimarina sp. RZW4-3-2.</title>
        <authorList>
            <person name="Wang Y."/>
        </authorList>
    </citation>
    <scope>NUCLEOTIDE SEQUENCE [LARGE SCALE GENOMIC DNA]</scope>
    <source>
        <strain evidence="4 5">RZW4-3-2</strain>
    </source>
</reference>
<accession>A0A163ASX7</accession>
<evidence type="ECO:0000313" key="4">
    <source>
        <dbReference type="EMBL" id="KZS40778.1"/>
    </source>
</evidence>
<dbReference type="Gene3D" id="3.40.50.720">
    <property type="entry name" value="NAD(P)-binding Rossmann-like Domain"/>
    <property type="match status" value="1"/>
</dbReference>